<accession>A0A844GZD2</accession>
<organism evidence="4 5">
    <name type="scientific">Paracoccus limosus</name>
    <dbReference type="NCBI Taxonomy" id="913252"/>
    <lineage>
        <taxon>Bacteria</taxon>
        <taxon>Pseudomonadati</taxon>
        <taxon>Pseudomonadota</taxon>
        <taxon>Alphaproteobacteria</taxon>
        <taxon>Rhodobacterales</taxon>
        <taxon>Paracoccaceae</taxon>
        <taxon>Paracoccus</taxon>
    </lineage>
</organism>
<dbReference type="Gene3D" id="3.20.20.80">
    <property type="entry name" value="Glycosidases"/>
    <property type="match status" value="1"/>
</dbReference>
<dbReference type="EMBL" id="WMIF01000004">
    <property type="protein sequence ID" value="MTH33902.1"/>
    <property type="molecule type" value="Genomic_DNA"/>
</dbReference>
<evidence type="ECO:0000313" key="4">
    <source>
        <dbReference type="EMBL" id="MTH33902.1"/>
    </source>
</evidence>
<evidence type="ECO:0000259" key="3">
    <source>
        <dbReference type="Pfam" id="PF23666"/>
    </source>
</evidence>
<gene>
    <name evidence="4" type="ORF">GL279_04745</name>
</gene>
<name>A0A844GZD2_9RHOB</name>
<dbReference type="InterPro" id="IPR056490">
    <property type="entry name" value="Rcc01698_C"/>
</dbReference>
<protein>
    <submittedName>
        <fullName evidence="4">Host specificity protein</fullName>
    </submittedName>
</protein>
<sequence>MATILLAAAGASIGAGFGGTILGLSGAVIGRAVGATLGRVIDQRLLGSGSKAVETGRVDRLRIQTAGEGTPIPRLWGQMRVPGHAIWAGPLVEVRRKQGGGGKGGTGASVTEISYRLSFALALCEGPILGVGRVWADGEEVSPDDLGMRVYPGDETQLPDPAIVAERGEEAPAYRGIAYVVLEDLGLERWGNRVPQLSFEVTRAAKGGRGLSRQVQAVAMIPGTGEYSLATTAVSYDLGLGETRVANRNTPIASTDFQASMRTLGRELPKVGSVSLVVSWFGDDLRVNQCSVRPKIEDRTRDGKEMAWRAGGVDRDTADEVARTNGRPIYGGTPADGSVLEALREIAASGRKAVFYPFILMEQLARNGKPDPWTGQADQPVMPWRGRITSSVAAGLPGSPSGTAAAANEVAAFFGSAKVADFTVSDGKVSYGGPQEWSYRRFILHYAHLCAAAGGIDAFLIGSEMIGLTQIRGAGNSFPAVAQLRRLAADVRAILGEGVKIGYAADWSEYFGYHPGNGDVFFHLDPLWADENIDFIGIDNYMPLSDWRDGEDHLDAAWERIDHPDYLRGNVAGGEGFDWYYAGDKDRLAQKRTPIRDGLFDEHWIWRYKDIRNWWLNEHHDRSNGQRRAEATAWVPRSKPIWFTEMGCAALDKATNQPNKFLDAMSSESVLPHFSDGRRDDPLQAAYIRAITEYWGDARNNPAREALGRIPAGRMIDMARAHVWCWDARPYPAFPARTDLWSDGPAWERGHWLNGRAGAVPLGDVVAEICREAGVIAFDTEGLSGLVRGYAANGAESGRAVLQPLMLAHGFDALERDGVLRFAMRNAFVDAELGPDDMAVTGDLANVEITRAADAEIVGRVRLTHVEAGGDYAASTAETRMPGGEFLAVSDSELPMTLTRAEGQSVAERWLSETLISRDTLRFALPPSLDHLGPGDVVRLVEAKGDAKRWRIDRVERGEAMTVDAVRVEPGVYRPARVIESQTMVRAFNPPIPVWPVFLDLPLLRGDEAPDAPYLAVTATPWPGSVAAWVSSQQVGGYARNTTLPTRSIMGVTLGPLAAARPGAWDRGPALRLQVKGGQLESASGTALLGGVNLVAIGDGSAENWELMQFRDARLISAGVWEISARLRGQAGTDALMPQVWPAGSIVVVLDGSARQVDLPPSARNQLRHWRIGPGTRAPDDASYRHIAAAFRGAGLRPLSPCHLRANGNEVTWIRRTRVQGDGWDGPDVPLGEAQERYSVRLVQNGNVLAQALVGEARWVVPLEKWNQARAAGAFAIEIAQLSDTFGAGPIARMMIDG</sequence>
<comment type="caution">
    <text evidence="4">The sequence shown here is derived from an EMBL/GenBank/DDBJ whole genome shotgun (WGS) entry which is preliminary data.</text>
</comment>
<dbReference type="InterPro" id="IPR032876">
    <property type="entry name" value="J_dom"/>
</dbReference>
<dbReference type="Proteomes" id="UP000442533">
    <property type="component" value="Unassembled WGS sequence"/>
</dbReference>
<dbReference type="InterPro" id="IPR025195">
    <property type="entry name" value="GTA_TIM_dom"/>
</dbReference>
<evidence type="ECO:0000259" key="2">
    <source>
        <dbReference type="Pfam" id="PF13550"/>
    </source>
</evidence>
<evidence type="ECO:0000259" key="1">
    <source>
        <dbReference type="Pfam" id="PF13547"/>
    </source>
</evidence>
<reference evidence="4 5" key="1">
    <citation type="submission" date="2019-11" db="EMBL/GenBank/DDBJ databases">
        <authorList>
            <person name="Dong K."/>
        </authorList>
    </citation>
    <scope>NUCLEOTIDE SEQUENCE [LARGE SCALE GENOMIC DNA]</scope>
    <source>
        <strain evidence="4 5">JCM 17370</strain>
    </source>
</reference>
<dbReference type="InterPro" id="IPR017853">
    <property type="entry name" value="GH"/>
</dbReference>
<dbReference type="Pfam" id="PF23666">
    <property type="entry name" value="Rcc01698_C"/>
    <property type="match status" value="1"/>
</dbReference>
<dbReference type="SUPFAM" id="SSF51445">
    <property type="entry name" value="(Trans)glycosidases"/>
    <property type="match status" value="1"/>
</dbReference>
<feature type="domain" description="GTA TIM-barrel-like" evidence="1">
    <location>
        <begin position="437"/>
        <end position="735"/>
    </location>
</feature>
<dbReference type="Pfam" id="PF13550">
    <property type="entry name" value="Phage-tail_3"/>
    <property type="match status" value="1"/>
</dbReference>
<evidence type="ECO:0000313" key="5">
    <source>
        <dbReference type="Proteomes" id="UP000442533"/>
    </source>
</evidence>
<dbReference type="Pfam" id="PF13547">
    <property type="entry name" value="GTA_TIM"/>
    <property type="match status" value="1"/>
</dbReference>
<dbReference type="CDD" id="cd19607">
    <property type="entry name" value="GTA_TIM-barrel-like"/>
    <property type="match status" value="1"/>
</dbReference>
<dbReference type="RefSeq" id="WP_155063450.1">
    <property type="nucleotide sequence ID" value="NZ_WMIF01000004.1"/>
</dbReference>
<dbReference type="OrthoDB" id="8445115at2"/>
<proteinExistence type="predicted"/>
<feature type="domain" description="Rcc01698-like C-terminal" evidence="3">
    <location>
        <begin position="1049"/>
        <end position="1148"/>
    </location>
</feature>
<keyword evidence="5" id="KW-1185">Reference proteome</keyword>
<feature type="domain" description="Tip attachment protein J" evidence="2">
    <location>
        <begin position="795"/>
        <end position="956"/>
    </location>
</feature>